<dbReference type="OrthoDB" id="4803627at2759"/>
<dbReference type="EMBL" id="JADFTS010000003">
    <property type="protein sequence ID" value="KAF9614801.1"/>
    <property type="molecule type" value="Genomic_DNA"/>
</dbReference>
<evidence type="ECO:0000313" key="3">
    <source>
        <dbReference type="Proteomes" id="UP000631114"/>
    </source>
</evidence>
<sequence length="178" mass="19659">MSFRVADSNNEWHSILQTSRKSSMEGDIRGAYICATVSAIWAERNTRIFQKKYRPPQLVMPASFIGGSTPMRSRKDDEDTEFAYGGGLLNPERAAAPVTNVGPAHSTYNATINAPPGVEINVNPTTLVFTRALQTRKFKVVVSAKEIHDSNLRKPLSGSLVWSSGRHVIKSPIVIYLE</sequence>
<dbReference type="Proteomes" id="UP000631114">
    <property type="component" value="Unassembled WGS sequence"/>
</dbReference>
<keyword evidence="3" id="KW-1185">Reference proteome</keyword>
<dbReference type="Gene3D" id="2.60.40.2310">
    <property type="match status" value="1"/>
</dbReference>
<dbReference type="InterPro" id="IPR041469">
    <property type="entry name" value="Subtilisin-like_FN3"/>
</dbReference>
<comment type="caution">
    <text evidence="2">The sequence shown here is derived from an EMBL/GenBank/DDBJ whole genome shotgun (WGS) entry which is preliminary data.</text>
</comment>
<accession>A0A835M8Q2</accession>
<gene>
    <name evidence="2" type="ORF">IFM89_020655</name>
</gene>
<feature type="domain" description="Subtilisin-like protease fibronectin type-III" evidence="1">
    <location>
        <begin position="97"/>
        <end position="175"/>
    </location>
</feature>
<dbReference type="AlphaFoldDB" id="A0A835M8Q2"/>
<name>A0A835M8Q2_9MAGN</name>
<reference evidence="2 3" key="1">
    <citation type="submission" date="2020-10" db="EMBL/GenBank/DDBJ databases">
        <title>The Coptis chinensis genome and diversification of protoberbering-type alkaloids.</title>
        <authorList>
            <person name="Wang B."/>
            <person name="Shu S."/>
            <person name="Song C."/>
            <person name="Liu Y."/>
        </authorList>
    </citation>
    <scope>NUCLEOTIDE SEQUENCE [LARGE SCALE GENOMIC DNA]</scope>
    <source>
        <strain evidence="2">HL-2020</strain>
        <tissue evidence="2">Leaf</tissue>
    </source>
</reference>
<organism evidence="2 3">
    <name type="scientific">Coptis chinensis</name>
    <dbReference type="NCBI Taxonomy" id="261450"/>
    <lineage>
        <taxon>Eukaryota</taxon>
        <taxon>Viridiplantae</taxon>
        <taxon>Streptophyta</taxon>
        <taxon>Embryophyta</taxon>
        <taxon>Tracheophyta</taxon>
        <taxon>Spermatophyta</taxon>
        <taxon>Magnoliopsida</taxon>
        <taxon>Ranunculales</taxon>
        <taxon>Ranunculaceae</taxon>
        <taxon>Coptidoideae</taxon>
        <taxon>Coptis</taxon>
    </lineage>
</organism>
<evidence type="ECO:0000313" key="2">
    <source>
        <dbReference type="EMBL" id="KAF9614801.1"/>
    </source>
</evidence>
<dbReference type="Pfam" id="PF17766">
    <property type="entry name" value="fn3_6"/>
    <property type="match status" value="1"/>
</dbReference>
<proteinExistence type="predicted"/>
<protein>
    <recommendedName>
        <fullName evidence="1">Subtilisin-like protease fibronectin type-III domain-containing protein</fullName>
    </recommendedName>
</protein>
<evidence type="ECO:0000259" key="1">
    <source>
        <dbReference type="Pfam" id="PF17766"/>
    </source>
</evidence>